<protein>
    <submittedName>
        <fullName evidence="2">Uncharacterized protein</fullName>
    </submittedName>
</protein>
<dbReference type="InParanoid" id="A0A7M7T2E9"/>
<evidence type="ECO:0000256" key="1">
    <source>
        <dbReference type="SAM" id="MobiDB-lite"/>
    </source>
</evidence>
<dbReference type="GeneID" id="115927316"/>
<dbReference type="KEGG" id="spu:115927316"/>
<dbReference type="AlphaFoldDB" id="A0A7M7T2E9"/>
<feature type="region of interest" description="Disordered" evidence="1">
    <location>
        <begin position="125"/>
        <end position="149"/>
    </location>
</feature>
<proteinExistence type="predicted"/>
<organism evidence="2 3">
    <name type="scientific">Strongylocentrotus purpuratus</name>
    <name type="common">Purple sea urchin</name>
    <dbReference type="NCBI Taxonomy" id="7668"/>
    <lineage>
        <taxon>Eukaryota</taxon>
        <taxon>Metazoa</taxon>
        <taxon>Echinodermata</taxon>
        <taxon>Eleutherozoa</taxon>
        <taxon>Echinozoa</taxon>
        <taxon>Echinoidea</taxon>
        <taxon>Euechinoidea</taxon>
        <taxon>Echinacea</taxon>
        <taxon>Camarodonta</taxon>
        <taxon>Echinidea</taxon>
        <taxon>Strongylocentrotidae</taxon>
        <taxon>Strongylocentrotus</taxon>
    </lineage>
</organism>
<feature type="region of interest" description="Disordered" evidence="1">
    <location>
        <begin position="1"/>
        <end position="71"/>
    </location>
</feature>
<name>A0A7M7T2E9_STRPU</name>
<dbReference type="OrthoDB" id="10127356at2759"/>
<dbReference type="Proteomes" id="UP000007110">
    <property type="component" value="Unassembled WGS sequence"/>
</dbReference>
<evidence type="ECO:0000313" key="2">
    <source>
        <dbReference type="EnsemblMetazoa" id="XP_030848935"/>
    </source>
</evidence>
<feature type="compositionally biased region" description="Basic and acidic residues" evidence="1">
    <location>
        <begin position="125"/>
        <end position="141"/>
    </location>
</feature>
<dbReference type="RefSeq" id="XP_030848935.1">
    <property type="nucleotide sequence ID" value="XM_030993075.1"/>
</dbReference>
<accession>A0A7M7T2E9</accession>
<sequence>MKNHPFSRAKLPGPADATATQASPSPRYVNYPQPAPSEDSQESKFGQRTHARTVGLQDKARPLPEQDAGDPDYARVIHRTGQANPLGCKQEDVPAIEEPLYERIPSDLEASPPPVDLEGDHTYVNDDVHLRPHPIKKDPVKRAPHKRQGTSTIPVLHSLDFSVLEGTWDSLAHYGVTDRDTGHAAGLIKLAQALNEIGQTDIADTIWIALIKDHLKNEYLHRFVTGNMTVIPRVITNRQNIDIGQGTTLDEVVNRTKDKEFPSRIFIEAGLHEDRQMIAEKLGYDWAMQKDPESPLGNVDVLYVLKVADIDPGTTVGGALVSRRVCRDFKLNPSRIEDYFKNTMTEYVIVLNGDDDDFQRLLSVSSSDDRKPGFRELVMGRYLSDCIVIMTVGPQALDGTPTSFAHYKLQSATSD</sequence>
<reference evidence="2" key="2">
    <citation type="submission" date="2021-01" db="UniProtKB">
        <authorList>
            <consortium name="EnsemblMetazoa"/>
        </authorList>
    </citation>
    <scope>IDENTIFICATION</scope>
</reference>
<keyword evidence="3" id="KW-1185">Reference proteome</keyword>
<reference evidence="3" key="1">
    <citation type="submission" date="2015-02" db="EMBL/GenBank/DDBJ databases">
        <title>Genome sequencing for Strongylocentrotus purpuratus.</title>
        <authorList>
            <person name="Murali S."/>
            <person name="Liu Y."/>
            <person name="Vee V."/>
            <person name="English A."/>
            <person name="Wang M."/>
            <person name="Skinner E."/>
            <person name="Han Y."/>
            <person name="Muzny D.M."/>
            <person name="Worley K.C."/>
            <person name="Gibbs R.A."/>
        </authorList>
    </citation>
    <scope>NUCLEOTIDE SEQUENCE</scope>
</reference>
<dbReference type="EnsemblMetazoa" id="XM_030993075">
    <property type="protein sequence ID" value="XP_030848935"/>
    <property type="gene ID" value="LOC115927316"/>
</dbReference>
<evidence type="ECO:0000313" key="3">
    <source>
        <dbReference type="Proteomes" id="UP000007110"/>
    </source>
</evidence>